<protein>
    <submittedName>
        <fullName evidence="2">Uncharacterized protein</fullName>
    </submittedName>
</protein>
<accession>A0A6G1ILY5</accession>
<proteinExistence type="predicted"/>
<reference evidence="2" key="1">
    <citation type="journal article" date="2020" name="Stud. Mycol.">
        <title>101 Dothideomycetes genomes: a test case for predicting lifestyles and emergence of pathogens.</title>
        <authorList>
            <person name="Haridas S."/>
            <person name="Albert R."/>
            <person name="Binder M."/>
            <person name="Bloem J."/>
            <person name="Labutti K."/>
            <person name="Salamov A."/>
            <person name="Andreopoulos B."/>
            <person name="Baker S."/>
            <person name="Barry K."/>
            <person name="Bills G."/>
            <person name="Bluhm B."/>
            <person name="Cannon C."/>
            <person name="Castanera R."/>
            <person name="Culley D."/>
            <person name="Daum C."/>
            <person name="Ezra D."/>
            <person name="Gonzalez J."/>
            <person name="Henrissat B."/>
            <person name="Kuo A."/>
            <person name="Liang C."/>
            <person name="Lipzen A."/>
            <person name="Lutzoni F."/>
            <person name="Magnuson J."/>
            <person name="Mondo S."/>
            <person name="Nolan M."/>
            <person name="Ohm R."/>
            <person name="Pangilinan J."/>
            <person name="Park H.-J."/>
            <person name="Ramirez L."/>
            <person name="Alfaro M."/>
            <person name="Sun H."/>
            <person name="Tritt A."/>
            <person name="Yoshinaga Y."/>
            <person name="Zwiers L.-H."/>
            <person name="Turgeon B."/>
            <person name="Goodwin S."/>
            <person name="Spatafora J."/>
            <person name="Crous P."/>
            <person name="Grigoriev I."/>
        </authorList>
    </citation>
    <scope>NUCLEOTIDE SEQUENCE</scope>
    <source>
        <strain evidence="2">CBS 122367</strain>
    </source>
</reference>
<keyword evidence="3" id="KW-1185">Reference proteome</keyword>
<evidence type="ECO:0000256" key="1">
    <source>
        <dbReference type="SAM" id="MobiDB-lite"/>
    </source>
</evidence>
<feature type="region of interest" description="Disordered" evidence="1">
    <location>
        <begin position="51"/>
        <end position="71"/>
    </location>
</feature>
<dbReference type="EMBL" id="MU005607">
    <property type="protein sequence ID" value="KAF2679000.1"/>
    <property type="molecule type" value="Genomic_DNA"/>
</dbReference>
<gene>
    <name evidence="2" type="ORF">K458DRAFT_122024</name>
</gene>
<name>A0A6G1ILY5_9PLEO</name>
<sequence>MHLRRRSPINTTISPLCTSAGPYVRSQHVTNLHSHHDPSCLRRIRCLITRTPRREDKSPTKSGTKILRLSM</sequence>
<dbReference type="AlphaFoldDB" id="A0A6G1ILY5"/>
<organism evidence="2 3">
    <name type="scientific">Lentithecium fluviatile CBS 122367</name>
    <dbReference type="NCBI Taxonomy" id="1168545"/>
    <lineage>
        <taxon>Eukaryota</taxon>
        <taxon>Fungi</taxon>
        <taxon>Dikarya</taxon>
        <taxon>Ascomycota</taxon>
        <taxon>Pezizomycotina</taxon>
        <taxon>Dothideomycetes</taxon>
        <taxon>Pleosporomycetidae</taxon>
        <taxon>Pleosporales</taxon>
        <taxon>Massarineae</taxon>
        <taxon>Lentitheciaceae</taxon>
        <taxon>Lentithecium</taxon>
    </lineage>
</organism>
<evidence type="ECO:0000313" key="2">
    <source>
        <dbReference type="EMBL" id="KAF2679000.1"/>
    </source>
</evidence>
<dbReference type="Proteomes" id="UP000799291">
    <property type="component" value="Unassembled WGS sequence"/>
</dbReference>
<evidence type="ECO:0000313" key="3">
    <source>
        <dbReference type="Proteomes" id="UP000799291"/>
    </source>
</evidence>